<evidence type="ECO:0000256" key="1">
    <source>
        <dbReference type="SAM" id="MobiDB-lite"/>
    </source>
</evidence>
<comment type="caution">
    <text evidence="2">The sequence shown here is derived from an EMBL/GenBank/DDBJ whole genome shotgun (WGS) entry which is preliminary data.</text>
</comment>
<reference evidence="2 3" key="1">
    <citation type="journal article" date="2016" name="Genome Biol. Evol.">
        <title>Divergent and convergent evolution of fungal pathogenicity.</title>
        <authorList>
            <person name="Shang Y."/>
            <person name="Xiao G."/>
            <person name="Zheng P."/>
            <person name="Cen K."/>
            <person name="Zhan S."/>
            <person name="Wang C."/>
        </authorList>
    </citation>
    <scope>NUCLEOTIDE SEQUENCE [LARGE SCALE GENOMIC DNA]</scope>
    <source>
        <strain evidence="2 3">RCEF 2490</strain>
    </source>
</reference>
<evidence type="ECO:0000313" key="3">
    <source>
        <dbReference type="Proteomes" id="UP000078544"/>
    </source>
</evidence>
<organism evidence="2 3">
    <name type="scientific">Moelleriella libera RCEF 2490</name>
    <dbReference type="NCBI Taxonomy" id="1081109"/>
    <lineage>
        <taxon>Eukaryota</taxon>
        <taxon>Fungi</taxon>
        <taxon>Dikarya</taxon>
        <taxon>Ascomycota</taxon>
        <taxon>Pezizomycotina</taxon>
        <taxon>Sordariomycetes</taxon>
        <taxon>Hypocreomycetidae</taxon>
        <taxon>Hypocreales</taxon>
        <taxon>Clavicipitaceae</taxon>
        <taxon>Moelleriella</taxon>
    </lineage>
</organism>
<dbReference type="OrthoDB" id="5376710at2759"/>
<dbReference type="Proteomes" id="UP000078544">
    <property type="component" value="Unassembled WGS sequence"/>
</dbReference>
<feature type="region of interest" description="Disordered" evidence="1">
    <location>
        <begin position="501"/>
        <end position="525"/>
    </location>
</feature>
<dbReference type="STRING" id="1081109.A0A162K447"/>
<feature type="compositionally biased region" description="Acidic residues" evidence="1">
    <location>
        <begin position="765"/>
        <end position="774"/>
    </location>
</feature>
<feature type="region of interest" description="Disordered" evidence="1">
    <location>
        <begin position="1"/>
        <end position="46"/>
    </location>
</feature>
<name>A0A162K447_9HYPO</name>
<feature type="region of interest" description="Disordered" evidence="1">
    <location>
        <begin position="107"/>
        <end position="133"/>
    </location>
</feature>
<gene>
    <name evidence="2" type="ORF">AAL_00391</name>
</gene>
<feature type="compositionally biased region" description="Polar residues" evidence="1">
    <location>
        <begin position="32"/>
        <end position="46"/>
    </location>
</feature>
<feature type="compositionally biased region" description="Low complexity" evidence="1">
    <location>
        <begin position="9"/>
        <end position="18"/>
    </location>
</feature>
<protein>
    <recommendedName>
        <fullName evidence="4">BTB domain-containing protein</fullName>
    </recommendedName>
</protein>
<feature type="region of interest" description="Disordered" evidence="1">
    <location>
        <begin position="759"/>
        <end position="818"/>
    </location>
</feature>
<evidence type="ECO:0008006" key="4">
    <source>
        <dbReference type="Google" id="ProtNLM"/>
    </source>
</evidence>
<proteinExistence type="predicted"/>
<accession>A0A162K447</accession>
<feature type="region of interest" description="Disordered" evidence="1">
    <location>
        <begin position="899"/>
        <end position="927"/>
    </location>
</feature>
<sequence length="927" mass="103670">MHKLKSKDSASAPSTSSKWLGGKLSGIWKPPSKSNPSEAVDSLDSSPTLQDLQHRIQLVRSVLYSGGHVDSSYKKFEKHGEACLNLCLALLRDDSRPIRSMSIEADEPPVRRCPTDASQSPSRFISDHGSMSSGRLPNEAAARHVIQEAYAAEIHLIPIREWKECLEKLSEDLKANLAETFKRYERNHTPEMVDMLFANRGFRREAIRRMKNANLTRVLSADSDFFPRYEIRFRNYITLEKELLKVRRLLQAAESGISLSRDIVEYNVSEQGDAILEFANLGPDALHNDPVLRFRVSSAALAETSPIFSRMFGGQPSSTYIHEAEDISEHLPPLPAFPYACEDGSEVALYRMPQYELNRLHSFEILMNAAHMEHERVPQRITFEQFVAIAECSMRYKSTSPLEHIVEHTWLPQWMYRGADDMSDGLLIISYGFGSRELFTRMSKRAVLNIVDEADLQEKAWPRKIRDKIWAVRSAKVEQIYACCEMLVQEYLKSPGRDVKMASDTRAGPGNAAGTQSRQGPSHLRTCPRCPKGDHSCDAVNLGWMLLVFNEMNLMPRILQPSVLSHGADDGQPPQSLAQLLDTLRATPSPARPVHPNSVCDPSLAFRRAIADISSSVTGLTLHDISGKSHGWGLSKRWTTQPQTNPDRMAPNPWGDGYSVAAEFSDAIRLRILNEVDDLRDLLAVAQVSRDFNRAYRANKARLLARFSQGDELVRSRCKEAPQGAMRSGNAENKSLQIDVPHIMRSVPQDTTDAISLNESYMDGHDDDSDDSNDDLSSPVSSQPEKLAFDDSHGYPINGAPYSDGVLQEDGAERRHESRQVMDDFAGEVPMTREEADRILWPDAPWPAAGKERTKPPVMDVGGREKFRASDKPFITQDDKILVNVDDKHLRADIEQHFGIISKSGDQGTVASSGSRVDGGTSQASRR</sequence>
<dbReference type="EMBL" id="AZGY01000001">
    <property type="protein sequence ID" value="OAA32926.1"/>
    <property type="molecule type" value="Genomic_DNA"/>
</dbReference>
<feature type="region of interest" description="Disordered" evidence="1">
    <location>
        <begin position="719"/>
        <end position="747"/>
    </location>
</feature>
<dbReference type="AlphaFoldDB" id="A0A162K447"/>
<feature type="region of interest" description="Disordered" evidence="1">
    <location>
        <begin position="844"/>
        <end position="863"/>
    </location>
</feature>
<feature type="compositionally biased region" description="Polar residues" evidence="1">
    <location>
        <begin position="116"/>
        <end position="133"/>
    </location>
</feature>
<evidence type="ECO:0000313" key="2">
    <source>
        <dbReference type="EMBL" id="OAA32926.1"/>
    </source>
</evidence>
<feature type="compositionally biased region" description="Polar residues" evidence="1">
    <location>
        <begin position="904"/>
        <end position="927"/>
    </location>
</feature>
<keyword evidence="3" id="KW-1185">Reference proteome</keyword>